<comment type="caution">
    <text evidence="1">The sequence shown here is derived from an EMBL/GenBank/DDBJ whole genome shotgun (WGS) entry which is preliminary data.</text>
</comment>
<accession>A0AAV3YUC6</accession>
<dbReference type="EMBL" id="BLXT01001439">
    <property type="protein sequence ID" value="GFN85623.1"/>
    <property type="molecule type" value="Genomic_DNA"/>
</dbReference>
<dbReference type="Proteomes" id="UP000735302">
    <property type="component" value="Unassembled WGS sequence"/>
</dbReference>
<keyword evidence="2" id="KW-1185">Reference proteome</keyword>
<proteinExistence type="predicted"/>
<name>A0AAV3YUC6_9GAST</name>
<evidence type="ECO:0000313" key="1">
    <source>
        <dbReference type="EMBL" id="GFN85623.1"/>
    </source>
</evidence>
<evidence type="ECO:0000313" key="2">
    <source>
        <dbReference type="Proteomes" id="UP000735302"/>
    </source>
</evidence>
<organism evidence="1 2">
    <name type="scientific">Plakobranchus ocellatus</name>
    <dbReference type="NCBI Taxonomy" id="259542"/>
    <lineage>
        <taxon>Eukaryota</taxon>
        <taxon>Metazoa</taxon>
        <taxon>Spiralia</taxon>
        <taxon>Lophotrochozoa</taxon>
        <taxon>Mollusca</taxon>
        <taxon>Gastropoda</taxon>
        <taxon>Heterobranchia</taxon>
        <taxon>Euthyneura</taxon>
        <taxon>Panpulmonata</taxon>
        <taxon>Sacoglossa</taxon>
        <taxon>Placobranchoidea</taxon>
        <taxon>Plakobranchidae</taxon>
        <taxon>Plakobranchus</taxon>
    </lineage>
</organism>
<sequence length="97" mass="10412">MIICSRHLPLLRGVGGTVASESALRSAGTRLSQVRAPLLASWPNGGPESLRSPCCGTNQSTIIISSRKDVVARMRINILLKGIQTQRDGERGSKKTE</sequence>
<reference evidence="1 2" key="1">
    <citation type="journal article" date="2021" name="Elife">
        <title>Chloroplast acquisition without the gene transfer in kleptoplastic sea slugs, Plakobranchus ocellatus.</title>
        <authorList>
            <person name="Maeda T."/>
            <person name="Takahashi S."/>
            <person name="Yoshida T."/>
            <person name="Shimamura S."/>
            <person name="Takaki Y."/>
            <person name="Nagai Y."/>
            <person name="Toyoda A."/>
            <person name="Suzuki Y."/>
            <person name="Arimoto A."/>
            <person name="Ishii H."/>
            <person name="Satoh N."/>
            <person name="Nishiyama T."/>
            <person name="Hasebe M."/>
            <person name="Maruyama T."/>
            <person name="Minagawa J."/>
            <person name="Obokata J."/>
            <person name="Shigenobu S."/>
        </authorList>
    </citation>
    <scope>NUCLEOTIDE SEQUENCE [LARGE SCALE GENOMIC DNA]</scope>
</reference>
<protein>
    <submittedName>
        <fullName evidence="1">Uncharacterized protein</fullName>
    </submittedName>
</protein>
<gene>
    <name evidence="1" type="ORF">PoB_001212900</name>
</gene>
<dbReference type="AlphaFoldDB" id="A0AAV3YUC6"/>